<dbReference type="SMART" id="SM00448">
    <property type="entry name" value="REC"/>
    <property type="match status" value="1"/>
</dbReference>
<dbReference type="RefSeq" id="WP_193910284.1">
    <property type="nucleotide sequence ID" value="NZ_JADEXG010000054.1"/>
</dbReference>
<evidence type="ECO:0000259" key="3">
    <source>
        <dbReference type="PROSITE" id="PS50110"/>
    </source>
</evidence>
<organism evidence="4 5">
    <name type="scientific">Vasconcelosia minhoensis LEGE 07310</name>
    <dbReference type="NCBI Taxonomy" id="915328"/>
    <lineage>
        <taxon>Bacteria</taxon>
        <taxon>Bacillati</taxon>
        <taxon>Cyanobacteriota</taxon>
        <taxon>Cyanophyceae</taxon>
        <taxon>Nodosilineales</taxon>
        <taxon>Cymatolegaceae</taxon>
        <taxon>Vasconcelosia</taxon>
        <taxon>Vasconcelosia minhoensis</taxon>
    </lineage>
</organism>
<evidence type="ECO:0000256" key="1">
    <source>
        <dbReference type="ARBA" id="ARBA00022553"/>
    </source>
</evidence>
<dbReference type="InterPro" id="IPR001789">
    <property type="entry name" value="Sig_transdc_resp-reg_receiver"/>
</dbReference>
<keyword evidence="1 2" id="KW-0597">Phosphoprotein</keyword>
<protein>
    <submittedName>
        <fullName evidence="4">Response regulator</fullName>
    </submittedName>
</protein>
<name>A0A8J7A8V5_9CYAN</name>
<dbReference type="PROSITE" id="PS50110">
    <property type="entry name" value="RESPONSE_REGULATORY"/>
    <property type="match status" value="1"/>
</dbReference>
<evidence type="ECO:0000256" key="2">
    <source>
        <dbReference type="PROSITE-ProRule" id="PRU00169"/>
    </source>
</evidence>
<dbReference type="Gene3D" id="3.40.50.2300">
    <property type="match status" value="1"/>
</dbReference>
<dbReference type="Pfam" id="PF00072">
    <property type="entry name" value="Response_reg"/>
    <property type="match status" value="1"/>
</dbReference>
<evidence type="ECO:0000313" key="5">
    <source>
        <dbReference type="Proteomes" id="UP000636505"/>
    </source>
</evidence>
<dbReference type="EMBL" id="JADEXG010000054">
    <property type="protein sequence ID" value="MBE9079382.1"/>
    <property type="molecule type" value="Genomic_DNA"/>
</dbReference>
<dbReference type="AlphaFoldDB" id="A0A8J7A8V5"/>
<sequence>METKLLSNLEQLIPYEGTISFAPDAPFDLYYSQSQPGFSWSDLRPVYDQRQQQWAALKPVIPSFEAIPQVLKSDQADAVVAKHLQQWVDGQNAIADIATAIEKDQLKLAQLYYKWAKKGLITCGSSAQDPVEISNDLERPIVLSVDDSSVVQTMIKRAISDRYQVVLANNAVDALNILNRQKVSLMLLDVTMPDIDGLELCRTIRSIGKFRDLPVIMLTAKDGMFNKIKGQMAGSTYYLTKPIEREKMLEVIDKYVLKTVKF</sequence>
<keyword evidence="5" id="KW-1185">Reference proteome</keyword>
<reference evidence="4" key="1">
    <citation type="submission" date="2020-10" db="EMBL/GenBank/DDBJ databases">
        <authorList>
            <person name="Castelo-Branco R."/>
            <person name="Eusebio N."/>
            <person name="Adriana R."/>
            <person name="Vieira A."/>
            <person name="Brugerolle De Fraissinette N."/>
            <person name="Rezende De Castro R."/>
            <person name="Schneider M.P."/>
            <person name="Vasconcelos V."/>
            <person name="Leao P.N."/>
        </authorList>
    </citation>
    <scope>NUCLEOTIDE SEQUENCE</scope>
    <source>
        <strain evidence="4">LEGE 07310</strain>
    </source>
</reference>
<gene>
    <name evidence="4" type="ORF">IQ241_19120</name>
</gene>
<accession>A0A8J7A8V5</accession>
<dbReference type="PANTHER" id="PTHR44591:SF3">
    <property type="entry name" value="RESPONSE REGULATORY DOMAIN-CONTAINING PROTEIN"/>
    <property type="match status" value="1"/>
</dbReference>
<dbReference type="GO" id="GO:0000160">
    <property type="term" value="P:phosphorelay signal transduction system"/>
    <property type="evidence" value="ECO:0007669"/>
    <property type="project" value="InterPro"/>
</dbReference>
<dbReference type="SUPFAM" id="SSF52172">
    <property type="entry name" value="CheY-like"/>
    <property type="match status" value="1"/>
</dbReference>
<feature type="modified residue" description="4-aspartylphosphate" evidence="2">
    <location>
        <position position="189"/>
    </location>
</feature>
<dbReference type="CDD" id="cd17574">
    <property type="entry name" value="REC_OmpR"/>
    <property type="match status" value="1"/>
</dbReference>
<dbReference type="PANTHER" id="PTHR44591">
    <property type="entry name" value="STRESS RESPONSE REGULATOR PROTEIN 1"/>
    <property type="match status" value="1"/>
</dbReference>
<evidence type="ECO:0000313" key="4">
    <source>
        <dbReference type="EMBL" id="MBE9079382.1"/>
    </source>
</evidence>
<comment type="caution">
    <text evidence="4">The sequence shown here is derived from an EMBL/GenBank/DDBJ whole genome shotgun (WGS) entry which is preliminary data.</text>
</comment>
<dbReference type="Proteomes" id="UP000636505">
    <property type="component" value="Unassembled WGS sequence"/>
</dbReference>
<dbReference type="InterPro" id="IPR011006">
    <property type="entry name" value="CheY-like_superfamily"/>
</dbReference>
<dbReference type="InterPro" id="IPR050595">
    <property type="entry name" value="Bact_response_regulator"/>
</dbReference>
<feature type="domain" description="Response regulatory" evidence="3">
    <location>
        <begin position="141"/>
        <end position="256"/>
    </location>
</feature>
<proteinExistence type="predicted"/>